<reference evidence="8" key="1">
    <citation type="journal article" date="2019" name="Int. J. Syst. Evol. Microbiol.">
        <title>The Global Catalogue of Microorganisms (GCM) 10K type strain sequencing project: providing services to taxonomists for standard genome sequencing and annotation.</title>
        <authorList>
            <consortium name="The Broad Institute Genomics Platform"/>
            <consortium name="The Broad Institute Genome Sequencing Center for Infectious Disease"/>
            <person name="Wu L."/>
            <person name="Ma J."/>
        </authorList>
    </citation>
    <scope>NUCLEOTIDE SEQUENCE [LARGE SCALE GENOMIC DNA]</scope>
    <source>
        <strain evidence="8">KCTC 42224</strain>
    </source>
</reference>
<dbReference type="Gene3D" id="1.10.443.10">
    <property type="entry name" value="Intergrase catalytic core"/>
    <property type="match status" value="1"/>
</dbReference>
<evidence type="ECO:0000313" key="7">
    <source>
        <dbReference type="EMBL" id="MFC3670234.1"/>
    </source>
</evidence>
<dbReference type="PANTHER" id="PTHR30629">
    <property type="entry name" value="PROPHAGE INTEGRASE"/>
    <property type="match status" value="1"/>
</dbReference>
<evidence type="ECO:0000256" key="4">
    <source>
        <dbReference type="ARBA" id="ARBA00023172"/>
    </source>
</evidence>
<evidence type="ECO:0000259" key="5">
    <source>
        <dbReference type="Pfam" id="PF00589"/>
    </source>
</evidence>
<dbReference type="SUPFAM" id="SSF56349">
    <property type="entry name" value="DNA breaking-rejoining enzymes"/>
    <property type="match status" value="1"/>
</dbReference>
<keyword evidence="2" id="KW-0229">DNA integration</keyword>
<accession>A0ABV7UZA5</accession>
<name>A0ABV7UZA5_9SPHN</name>
<evidence type="ECO:0000256" key="1">
    <source>
        <dbReference type="ARBA" id="ARBA00008857"/>
    </source>
</evidence>
<evidence type="ECO:0000256" key="2">
    <source>
        <dbReference type="ARBA" id="ARBA00022908"/>
    </source>
</evidence>
<dbReference type="InterPro" id="IPR013762">
    <property type="entry name" value="Integrase-like_cat_sf"/>
</dbReference>
<evidence type="ECO:0000313" key="8">
    <source>
        <dbReference type="Proteomes" id="UP001595683"/>
    </source>
</evidence>
<dbReference type="Gene3D" id="1.10.150.130">
    <property type="match status" value="1"/>
</dbReference>
<dbReference type="InterPro" id="IPR050808">
    <property type="entry name" value="Phage_Integrase"/>
</dbReference>
<dbReference type="InterPro" id="IPR053876">
    <property type="entry name" value="Phage_int_M"/>
</dbReference>
<dbReference type="Pfam" id="PF00589">
    <property type="entry name" value="Phage_integrase"/>
    <property type="match status" value="1"/>
</dbReference>
<sequence>MAEDFSSVRLERSGKAPATITKAHWFLSHLAHTVGHLPIADITPPDLLNVLRKVESEGKRETARRTRAFASRVFRHGAVLGLCKNDPAALLDDALAAPLVKHRAAILEPGKLGVLLRAIDDFTGTEVVKLAMQILPHVFLRPGELRFGKWDEIDWGGAVWRVPAERTKLRRPHSVPLSRQSLELLRSLHERTGQLPYMFPGHRKFTVPICENAINLAFGRMGLLPMVLAKRRAAVPENSSSFSSGWIDGMAPTGSKRSCGLAVTASTQAVPALWFSMRKSGDSMGCVTSRPCSRNEARSCASQSRVWKFPVWQSAAQLRSVRGSER</sequence>
<evidence type="ECO:0000256" key="3">
    <source>
        <dbReference type="ARBA" id="ARBA00023125"/>
    </source>
</evidence>
<evidence type="ECO:0000259" key="6">
    <source>
        <dbReference type="Pfam" id="PF22022"/>
    </source>
</evidence>
<gene>
    <name evidence="7" type="ORF">ACFOOT_02245</name>
</gene>
<keyword evidence="3" id="KW-0238">DNA-binding</keyword>
<proteinExistence type="inferred from homology"/>
<comment type="caution">
    <text evidence="7">The sequence shown here is derived from an EMBL/GenBank/DDBJ whole genome shotgun (WGS) entry which is preliminary data.</text>
</comment>
<comment type="similarity">
    <text evidence="1">Belongs to the 'phage' integrase family.</text>
</comment>
<feature type="domain" description="Phage integrase central" evidence="6">
    <location>
        <begin position="11"/>
        <end position="93"/>
    </location>
</feature>
<dbReference type="InterPro" id="IPR002104">
    <property type="entry name" value="Integrase_catalytic"/>
</dbReference>
<dbReference type="InterPro" id="IPR011010">
    <property type="entry name" value="DNA_brk_join_enz"/>
</dbReference>
<dbReference type="RefSeq" id="WP_373299346.1">
    <property type="nucleotide sequence ID" value="NZ_BMZP01000028.1"/>
</dbReference>
<keyword evidence="8" id="KW-1185">Reference proteome</keyword>
<protein>
    <submittedName>
        <fullName evidence="7">Tyrosine-type recombinase/integrase</fullName>
    </submittedName>
</protein>
<dbReference type="EMBL" id="JBHRYE010000004">
    <property type="protein sequence ID" value="MFC3670234.1"/>
    <property type="molecule type" value="Genomic_DNA"/>
</dbReference>
<dbReference type="InterPro" id="IPR010998">
    <property type="entry name" value="Integrase_recombinase_N"/>
</dbReference>
<dbReference type="Proteomes" id="UP001595683">
    <property type="component" value="Unassembled WGS sequence"/>
</dbReference>
<keyword evidence="4" id="KW-0233">DNA recombination</keyword>
<dbReference type="PANTHER" id="PTHR30629:SF2">
    <property type="entry name" value="PROPHAGE INTEGRASE INTS-RELATED"/>
    <property type="match status" value="1"/>
</dbReference>
<feature type="domain" description="Tyr recombinase" evidence="5">
    <location>
        <begin position="115"/>
        <end position="222"/>
    </location>
</feature>
<dbReference type="Pfam" id="PF22022">
    <property type="entry name" value="Phage_int_M"/>
    <property type="match status" value="1"/>
</dbReference>
<organism evidence="7 8">
    <name type="scientific">Novosphingobium pokkalii</name>
    <dbReference type="NCBI Taxonomy" id="1770194"/>
    <lineage>
        <taxon>Bacteria</taxon>
        <taxon>Pseudomonadati</taxon>
        <taxon>Pseudomonadota</taxon>
        <taxon>Alphaproteobacteria</taxon>
        <taxon>Sphingomonadales</taxon>
        <taxon>Sphingomonadaceae</taxon>
        <taxon>Novosphingobium</taxon>
    </lineage>
</organism>